<dbReference type="RefSeq" id="WP_122104223.1">
    <property type="nucleotide sequence ID" value="NZ_JBHSKV010000007.1"/>
</dbReference>
<dbReference type="InterPro" id="IPR015414">
    <property type="entry name" value="TMEM64"/>
</dbReference>
<keyword evidence="9" id="KW-1185">Reference proteome</keyword>
<keyword evidence="3 6" id="KW-0812">Transmembrane</keyword>
<dbReference type="AlphaFoldDB" id="A0ABD5QNQ6"/>
<evidence type="ECO:0000256" key="6">
    <source>
        <dbReference type="SAM" id="Phobius"/>
    </source>
</evidence>
<feature type="transmembrane region" description="Helical" evidence="6">
    <location>
        <begin position="12"/>
        <end position="34"/>
    </location>
</feature>
<evidence type="ECO:0000256" key="5">
    <source>
        <dbReference type="ARBA" id="ARBA00023136"/>
    </source>
</evidence>
<keyword evidence="4 6" id="KW-1133">Transmembrane helix</keyword>
<evidence type="ECO:0000259" key="7">
    <source>
        <dbReference type="Pfam" id="PF09335"/>
    </source>
</evidence>
<keyword evidence="5 6" id="KW-0472">Membrane</keyword>
<dbReference type="PANTHER" id="PTHR12677">
    <property type="entry name" value="GOLGI APPARATUS MEMBRANE PROTEIN TVP38-RELATED"/>
    <property type="match status" value="1"/>
</dbReference>
<evidence type="ECO:0000313" key="9">
    <source>
        <dbReference type="Proteomes" id="UP001596145"/>
    </source>
</evidence>
<dbReference type="PANTHER" id="PTHR12677:SF59">
    <property type="entry name" value="GOLGI APPARATUS MEMBRANE PROTEIN TVP38-RELATED"/>
    <property type="match status" value="1"/>
</dbReference>
<accession>A0ABD5QNQ6</accession>
<keyword evidence="2" id="KW-1003">Cell membrane</keyword>
<dbReference type="InterPro" id="IPR032816">
    <property type="entry name" value="VTT_dom"/>
</dbReference>
<proteinExistence type="predicted"/>
<evidence type="ECO:0000256" key="4">
    <source>
        <dbReference type="ARBA" id="ARBA00022989"/>
    </source>
</evidence>
<dbReference type="Pfam" id="PF09335">
    <property type="entry name" value="VTT_dom"/>
    <property type="match status" value="1"/>
</dbReference>
<evidence type="ECO:0000256" key="1">
    <source>
        <dbReference type="ARBA" id="ARBA00004651"/>
    </source>
</evidence>
<evidence type="ECO:0000313" key="8">
    <source>
        <dbReference type="EMBL" id="MFC5133917.1"/>
    </source>
</evidence>
<comment type="caution">
    <text evidence="8">The sequence shown here is derived from an EMBL/GenBank/DDBJ whole genome shotgun (WGS) entry which is preliminary data.</text>
</comment>
<evidence type="ECO:0000256" key="3">
    <source>
        <dbReference type="ARBA" id="ARBA00022692"/>
    </source>
</evidence>
<evidence type="ECO:0000256" key="2">
    <source>
        <dbReference type="ARBA" id="ARBA00022475"/>
    </source>
</evidence>
<dbReference type="Proteomes" id="UP001596145">
    <property type="component" value="Unassembled WGS sequence"/>
</dbReference>
<sequence>MNRRYLLEGVVVAAAVVLAWTASPAAALSILEWLAADPLRFGVAIVALAAIRPFLAWPTTLLAVAAGFGYGWAGVPVGAVLLTTTAVPPYWLARAGRVRLVNDSRAVERVSAAGGRLVADAGGLRAVAGTRFLPVPADAVSVTAGVSGVTPRVFLLGTAIGEFPWVVAGVAVGVSADRLVSEELSVADPTLFVAFGLIGALLLARPLYRAVRNDSGDYDDDVPGI</sequence>
<reference evidence="8 9" key="1">
    <citation type="journal article" date="2019" name="Int. J. Syst. Evol. Microbiol.">
        <title>The Global Catalogue of Microorganisms (GCM) 10K type strain sequencing project: providing services to taxonomists for standard genome sequencing and annotation.</title>
        <authorList>
            <consortium name="The Broad Institute Genomics Platform"/>
            <consortium name="The Broad Institute Genome Sequencing Center for Infectious Disease"/>
            <person name="Wu L."/>
            <person name="Ma J."/>
        </authorList>
    </citation>
    <scope>NUCLEOTIDE SEQUENCE [LARGE SCALE GENOMIC DNA]</scope>
    <source>
        <strain evidence="8 9">CGMCC 1.16026</strain>
    </source>
</reference>
<organism evidence="8 9">
    <name type="scientific">Halorubrum glutamatedens</name>
    <dbReference type="NCBI Taxonomy" id="2707018"/>
    <lineage>
        <taxon>Archaea</taxon>
        <taxon>Methanobacteriati</taxon>
        <taxon>Methanobacteriota</taxon>
        <taxon>Stenosarchaea group</taxon>
        <taxon>Halobacteria</taxon>
        <taxon>Halobacteriales</taxon>
        <taxon>Haloferacaceae</taxon>
        <taxon>Halorubrum</taxon>
    </lineage>
</organism>
<dbReference type="EMBL" id="JBHSKV010000007">
    <property type="protein sequence ID" value="MFC5133917.1"/>
    <property type="molecule type" value="Genomic_DNA"/>
</dbReference>
<feature type="transmembrane region" description="Helical" evidence="6">
    <location>
        <begin position="153"/>
        <end position="174"/>
    </location>
</feature>
<feature type="domain" description="VTT" evidence="7">
    <location>
        <begin position="57"/>
        <end position="173"/>
    </location>
</feature>
<feature type="transmembrane region" description="Helical" evidence="6">
    <location>
        <begin position="70"/>
        <end position="92"/>
    </location>
</feature>
<comment type="subcellular location">
    <subcellularLocation>
        <location evidence="1">Cell membrane</location>
        <topology evidence="1">Multi-pass membrane protein</topology>
    </subcellularLocation>
</comment>
<feature type="transmembrane region" description="Helical" evidence="6">
    <location>
        <begin position="186"/>
        <end position="204"/>
    </location>
</feature>
<name>A0ABD5QNQ6_9EURY</name>
<dbReference type="GO" id="GO:0005886">
    <property type="term" value="C:plasma membrane"/>
    <property type="evidence" value="ECO:0007669"/>
    <property type="project" value="UniProtKB-SubCell"/>
</dbReference>
<gene>
    <name evidence="8" type="ORF">ACFPJA_04165</name>
</gene>
<protein>
    <submittedName>
        <fullName evidence="8">TVP38/TMEM64 family protein</fullName>
    </submittedName>
</protein>
<feature type="transmembrane region" description="Helical" evidence="6">
    <location>
        <begin position="41"/>
        <end position="64"/>
    </location>
</feature>